<evidence type="ECO:0000313" key="1">
    <source>
        <dbReference type="EMBL" id="KXG45905.1"/>
    </source>
</evidence>
<dbReference type="AlphaFoldDB" id="A0A135LA94"/>
<gene>
    <name evidence="1" type="ORF">PGRI_047610</name>
</gene>
<keyword evidence="2" id="KW-1185">Reference proteome</keyword>
<dbReference type="EMBL" id="LHQR01000069">
    <property type="protein sequence ID" value="KXG45905.1"/>
    <property type="molecule type" value="Genomic_DNA"/>
</dbReference>
<dbReference type="GeneID" id="63707774"/>
<dbReference type="STRING" id="5078.A0A135LA94"/>
<comment type="caution">
    <text evidence="1">The sequence shown here is derived from an EMBL/GenBank/DDBJ whole genome shotgun (WGS) entry which is preliminary data.</text>
</comment>
<reference evidence="1 2" key="1">
    <citation type="journal article" date="2016" name="BMC Genomics">
        <title>Genome sequencing and secondary metabolism of the postharvest pathogen Penicillium griseofulvum.</title>
        <authorList>
            <person name="Banani H."/>
            <person name="Marcet-Houben M."/>
            <person name="Ballester A.R."/>
            <person name="Abbruscato P."/>
            <person name="Gonzalez-Candelas L."/>
            <person name="Gabaldon T."/>
            <person name="Spadaro D."/>
        </authorList>
    </citation>
    <scope>NUCLEOTIDE SEQUENCE [LARGE SCALE GENOMIC DNA]</scope>
    <source>
        <strain evidence="1 2">PG3</strain>
    </source>
</reference>
<organism evidence="1 2">
    <name type="scientific">Penicillium patulum</name>
    <name type="common">Penicillium griseofulvum</name>
    <dbReference type="NCBI Taxonomy" id="5078"/>
    <lineage>
        <taxon>Eukaryota</taxon>
        <taxon>Fungi</taxon>
        <taxon>Dikarya</taxon>
        <taxon>Ascomycota</taxon>
        <taxon>Pezizomycotina</taxon>
        <taxon>Eurotiomycetes</taxon>
        <taxon>Eurotiomycetidae</taxon>
        <taxon>Eurotiales</taxon>
        <taxon>Aspergillaceae</taxon>
        <taxon>Penicillium</taxon>
    </lineage>
</organism>
<name>A0A135LA94_PENPA</name>
<dbReference type="RefSeq" id="XP_040644441.1">
    <property type="nucleotide sequence ID" value="XM_040792474.1"/>
</dbReference>
<dbReference type="Proteomes" id="UP000070168">
    <property type="component" value="Unassembled WGS sequence"/>
</dbReference>
<evidence type="ECO:0000313" key="2">
    <source>
        <dbReference type="Proteomes" id="UP000070168"/>
    </source>
</evidence>
<proteinExistence type="predicted"/>
<dbReference type="OrthoDB" id="5952526at2759"/>
<accession>A0A135LA94</accession>
<sequence>MTMIKHVESVQAQLDILMENLRLCRGDNLGSREVIPGLMIRLHQDQECYDFLKWWATTGQKDDYDWGDDTLPYLDIENANPLEPVNVSVTLVKVKVLQVLLTSMRYPNGSAAHLLGLGLKPSTIAKNPNIANCDDKQLKPKAQIALCEHLQAKHMMYSIGSVQHMQATLNLTYEAWHEALGAVGVIEMAIEGDL</sequence>
<protein>
    <submittedName>
        <fullName evidence="1">Uncharacterized protein</fullName>
    </submittedName>
</protein>